<feature type="transmembrane region" description="Helical" evidence="5">
    <location>
        <begin position="140"/>
        <end position="159"/>
    </location>
</feature>
<evidence type="ECO:0000256" key="2">
    <source>
        <dbReference type="ARBA" id="ARBA00022692"/>
    </source>
</evidence>
<dbReference type="InterPro" id="IPR010291">
    <property type="entry name" value="Ion_channel_UNC-93"/>
</dbReference>
<gene>
    <name evidence="6" type="ORF">BB558_000795</name>
</gene>
<feature type="transmembrane region" description="Helical" evidence="5">
    <location>
        <begin position="290"/>
        <end position="309"/>
    </location>
</feature>
<name>A0A2U1JDI1_SMIAN</name>
<feature type="transmembrane region" description="Helical" evidence="5">
    <location>
        <begin position="77"/>
        <end position="94"/>
    </location>
</feature>
<evidence type="ECO:0008006" key="8">
    <source>
        <dbReference type="Google" id="ProtNLM"/>
    </source>
</evidence>
<dbReference type="AlphaFoldDB" id="A0A2U1JDI1"/>
<evidence type="ECO:0000256" key="3">
    <source>
        <dbReference type="ARBA" id="ARBA00022989"/>
    </source>
</evidence>
<proteinExistence type="predicted"/>
<keyword evidence="7" id="KW-1185">Reference proteome</keyword>
<evidence type="ECO:0000256" key="5">
    <source>
        <dbReference type="SAM" id="Phobius"/>
    </source>
</evidence>
<feature type="transmembrane region" description="Helical" evidence="5">
    <location>
        <begin position="373"/>
        <end position="391"/>
    </location>
</feature>
<protein>
    <recommendedName>
        <fullName evidence="8">Major facilitator superfamily (MFS) profile domain-containing protein</fullName>
    </recommendedName>
</protein>
<dbReference type="Gene3D" id="1.20.1250.20">
    <property type="entry name" value="MFS general substrate transporter like domains"/>
    <property type="match status" value="1"/>
</dbReference>
<feature type="transmembrane region" description="Helical" evidence="5">
    <location>
        <begin position="226"/>
        <end position="243"/>
    </location>
</feature>
<evidence type="ECO:0000313" key="6">
    <source>
        <dbReference type="EMBL" id="PWA03048.1"/>
    </source>
</evidence>
<comment type="subcellular location">
    <subcellularLocation>
        <location evidence="1">Membrane</location>
        <topology evidence="1">Multi-pass membrane protein</topology>
    </subcellularLocation>
</comment>
<dbReference type="InterPro" id="IPR036259">
    <property type="entry name" value="MFS_trans_sf"/>
</dbReference>
<dbReference type="Proteomes" id="UP000245591">
    <property type="component" value="Unassembled WGS sequence"/>
</dbReference>
<dbReference type="GO" id="GO:0016020">
    <property type="term" value="C:membrane"/>
    <property type="evidence" value="ECO:0007669"/>
    <property type="project" value="UniProtKB-SubCell"/>
</dbReference>
<accession>A0A2U1JDI1</accession>
<feature type="transmembrane region" description="Helical" evidence="5">
    <location>
        <begin position="403"/>
        <end position="420"/>
    </location>
</feature>
<evidence type="ECO:0000256" key="4">
    <source>
        <dbReference type="ARBA" id="ARBA00023136"/>
    </source>
</evidence>
<keyword evidence="3 5" id="KW-1133">Transmembrane helix</keyword>
<comment type="caution">
    <text evidence="6">The sequence shown here is derived from an EMBL/GenBank/DDBJ whole genome shotgun (WGS) entry which is preliminary data.</text>
</comment>
<sequence length="440" mass="49359">MNATSRRLLKSRNQTILIGLICFAIPGMYIALNTMGGGGQIDSSVASKANTALYAMFAIFGFFGGGIINLFGVRIPLFLSGLTFVLYTGSYIYYNATFKPFFTIFSGGILGIGAAVLWTGQGMMVTSYPLEKEKGHFISIFWILFSLGGVIGSIIPLAVGLGDKPLPNSGYAAFMIIQTIGSFMCFILVPPHKVIRSDNTNVIVESKQNTLNEIVEVLKLFKNKHMIYFSLIGFTSNFFYSYIFNHYNLPNFSADSRGFNNLIYYISGIIGSYLIGFLLDFKTSRKRKAYISSIGIWCLFNIMWALTYIQQRKMKTRRENTNFNFFNYKTSGVSYIWPCMIFAIFGLLDAFYQNYLYWIIGSFSNNSTILSRYIGFCKFLQSVGAAISWAIDAGKMEPNTQLFINWGMIVLTLPGMIMLSKNTKESSEPSLSSEKDVECD</sequence>
<evidence type="ECO:0000313" key="7">
    <source>
        <dbReference type="Proteomes" id="UP000245591"/>
    </source>
</evidence>
<dbReference type="PANTHER" id="PTHR23294">
    <property type="entry name" value="ET TRANSLATION PRODUCT-RELATED"/>
    <property type="match status" value="1"/>
</dbReference>
<dbReference type="PANTHER" id="PTHR23294:SF59">
    <property type="entry name" value="UNC93-LIKE PROTEIN C922.05C"/>
    <property type="match status" value="1"/>
</dbReference>
<dbReference type="EMBL" id="MBFU01000036">
    <property type="protein sequence ID" value="PWA03048.1"/>
    <property type="molecule type" value="Genomic_DNA"/>
</dbReference>
<dbReference type="InterPro" id="IPR051617">
    <property type="entry name" value="UNC-93-like_regulator"/>
</dbReference>
<reference evidence="6 7" key="1">
    <citation type="journal article" date="2018" name="MBio">
        <title>Comparative Genomics Reveals the Core Gene Toolbox for the Fungus-Insect Symbiosis.</title>
        <authorList>
            <person name="Wang Y."/>
            <person name="Stata M."/>
            <person name="Wang W."/>
            <person name="Stajich J.E."/>
            <person name="White M.M."/>
            <person name="Moncalvo J.M."/>
        </authorList>
    </citation>
    <scope>NUCLEOTIDE SEQUENCE [LARGE SCALE GENOMIC DNA]</scope>
    <source>
        <strain evidence="6 7">AUS-126-30</strain>
    </source>
</reference>
<organism evidence="6 7">
    <name type="scientific">Smittium angustum</name>
    <dbReference type="NCBI Taxonomy" id="133377"/>
    <lineage>
        <taxon>Eukaryota</taxon>
        <taxon>Fungi</taxon>
        <taxon>Fungi incertae sedis</taxon>
        <taxon>Zoopagomycota</taxon>
        <taxon>Kickxellomycotina</taxon>
        <taxon>Harpellomycetes</taxon>
        <taxon>Harpellales</taxon>
        <taxon>Legeriomycetaceae</taxon>
        <taxon>Smittium</taxon>
    </lineage>
</organism>
<dbReference type="SUPFAM" id="SSF103473">
    <property type="entry name" value="MFS general substrate transporter"/>
    <property type="match status" value="1"/>
</dbReference>
<dbReference type="Pfam" id="PF05978">
    <property type="entry name" value="UNC-93"/>
    <property type="match status" value="1"/>
</dbReference>
<feature type="transmembrane region" description="Helical" evidence="5">
    <location>
        <begin position="171"/>
        <end position="189"/>
    </location>
</feature>
<feature type="transmembrane region" description="Helical" evidence="5">
    <location>
        <begin position="263"/>
        <end position="281"/>
    </location>
</feature>
<feature type="transmembrane region" description="Helical" evidence="5">
    <location>
        <begin position="100"/>
        <end position="119"/>
    </location>
</feature>
<feature type="transmembrane region" description="Helical" evidence="5">
    <location>
        <begin position="335"/>
        <end position="352"/>
    </location>
</feature>
<keyword evidence="2 5" id="KW-0812">Transmembrane</keyword>
<feature type="transmembrane region" description="Helical" evidence="5">
    <location>
        <begin position="52"/>
        <end position="70"/>
    </location>
</feature>
<keyword evidence="4 5" id="KW-0472">Membrane</keyword>
<feature type="transmembrane region" description="Helical" evidence="5">
    <location>
        <begin position="15"/>
        <end position="32"/>
    </location>
</feature>
<evidence type="ECO:0000256" key="1">
    <source>
        <dbReference type="ARBA" id="ARBA00004141"/>
    </source>
</evidence>